<dbReference type="Proteomes" id="UP001181622">
    <property type="component" value="Unassembled WGS sequence"/>
</dbReference>
<dbReference type="RefSeq" id="WP_309391536.1">
    <property type="nucleotide sequence ID" value="NZ_JADBEO010000019.1"/>
</dbReference>
<gene>
    <name evidence="2" type="ORF">IHQ68_10595</name>
</gene>
<proteinExistence type="predicted"/>
<dbReference type="InterPro" id="IPR038694">
    <property type="entry name" value="DUF427_sf"/>
</dbReference>
<reference evidence="2" key="1">
    <citation type="submission" date="2020-10" db="EMBL/GenBank/DDBJ databases">
        <authorList>
            <person name="Abbas A."/>
            <person name="Razzaq R."/>
            <person name="Waqas M."/>
            <person name="Abbas N."/>
            <person name="Nielsen T.K."/>
            <person name="Hansen L.H."/>
            <person name="Hussain S."/>
            <person name="Shahid M."/>
        </authorList>
    </citation>
    <scope>NUCLEOTIDE SEQUENCE</scope>
    <source>
        <strain evidence="2">S14</strain>
    </source>
</reference>
<evidence type="ECO:0000313" key="2">
    <source>
        <dbReference type="EMBL" id="MDR4307067.1"/>
    </source>
</evidence>
<evidence type="ECO:0000313" key="3">
    <source>
        <dbReference type="Proteomes" id="UP001181622"/>
    </source>
</evidence>
<dbReference type="Pfam" id="PF04248">
    <property type="entry name" value="NTP_transf_9"/>
    <property type="match status" value="1"/>
</dbReference>
<keyword evidence="3" id="KW-1185">Reference proteome</keyword>
<dbReference type="Gene3D" id="2.170.150.40">
    <property type="entry name" value="Domain of unknown function (DUF427)"/>
    <property type="match status" value="1"/>
</dbReference>
<organism evidence="2 3">
    <name type="scientific">Chelatococcus sambhunathii</name>
    <dbReference type="NCBI Taxonomy" id="363953"/>
    <lineage>
        <taxon>Bacteria</taxon>
        <taxon>Pseudomonadati</taxon>
        <taxon>Pseudomonadota</taxon>
        <taxon>Alphaproteobacteria</taxon>
        <taxon>Hyphomicrobiales</taxon>
        <taxon>Chelatococcaceae</taxon>
        <taxon>Chelatococcus</taxon>
    </lineage>
</organism>
<dbReference type="PANTHER" id="PTHR34310">
    <property type="entry name" value="DUF427 DOMAIN PROTEIN (AFU_ORTHOLOGUE AFUA_3G02220)"/>
    <property type="match status" value="1"/>
</dbReference>
<dbReference type="EMBL" id="JADBEO010000019">
    <property type="protein sequence ID" value="MDR4307067.1"/>
    <property type="molecule type" value="Genomic_DNA"/>
</dbReference>
<evidence type="ECO:0000259" key="1">
    <source>
        <dbReference type="Pfam" id="PF04248"/>
    </source>
</evidence>
<accession>A0ABU1DG39</accession>
<dbReference type="InterPro" id="IPR007361">
    <property type="entry name" value="DUF427"/>
</dbReference>
<comment type="caution">
    <text evidence="2">The sequence shown here is derived from an EMBL/GenBank/DDBJ whole genome shotgun (WGS) entry which is preliminary data.</text>
</comment>
<protein>
    <submittedName>
        <fullName evidence="2">DUF427 domain-containing protein</fullName>
    </submittedName>
</protein>
<sequence>MRTPDENHPITIRPVAGRVVVKVGETVLVSTRDALELREAAYPPVLYLPRGDAEMDLLEPSALRTSCPYKGEASYFGLRVGSALIKDAVWSYERPYPAVAGIAGRLAFYPQHVVIETTPEERR</sequence>
<name>A0ABU1DG39_9HYPH</name>
<feature type="domain" description="DUF427" evidence="1">
    <location>
        <begin position="19"/>
        <end position="110"/>
    </location>
</feature>
<dbReference type="PANTHER" id="PTHR34310:SF9">
    <property type="entry name" value="BLR5716 PROTEIN"/>
    <property type="match status" value="1"/>
</dbReference>